<dbReference type="InterPro" id="IPR009081">
    <property type="entry name" value="PP-bd_ACP"/>
</dbReference>
<dbReference type="InterPro" id="IPR036736">
    <property type="entry name" value="ACP-like_sf"/>
</dbReference>
<evidence type="ECO:0000259" key="1">
    <source>
        <dbReference type="PROSITE" id="PS50075"/>
    </source>
</evidence>
<organism evidence="2">
    <name type="scientific">mine drainage metagenome</name>
    <dbReference type="NCBI Taxonomy" id="410659"/>
    <lineage>
        <taxon>unclassified sequences</taxon>
        <taxon>metagenomes</taxon>
        <taxon>ecological metagenomes</taxon>
    </lineage>
</organism>
<reference evidence="2" key="1">
    <citation type="submission" date="2013-08" db="EMBL/GenBank/DDBJ databases">
        <authorList>
            <person name="Mendez C."/>
            <person name="Richter M."/>
            <person name="Ferrer M."/>
            <person name="Sanchez J."/>
        </authorList>
    </citation>
    <scope>NUCLEOTIDE SEQUENCE</scope>
</reference>
<accession>T1B858</accession>
<feature type="domain" description="Carrier" evidence="1">
    <location>
        <begin position="1"/>
        <end position="80"/>
    </location>
</feature>
<dbReference type="Pfam" id="PF00550">
    <property type="entry name" value="PP-binding"/>
    <property type="match status" value="1"/>
</dbReference>
<proteinExistence type="predicted"/>
<sequence>MDSSEIRTKLLSLLASVAPDIEPDRVDPGRNLRDQFDFDSMDALHFATAVSETFGIAIAETDYSQLASLTAAEQFVQAQLAAKPETPPRTVSPSE</sequence>
<dbReference type="Gene3D" id="1.10.1200.10">
    <property type="entry name" value="ACP-like"/>
    <property type="match status" value="1"/>
</dbReference>
<protein>
    <submittedName>
        <fullName evidence="2">Phosphopantetheine-binding protein</fullName>
    </submittedName>
</protein>
<dbReference type="EMBL" id="AUZX01009844">
    <property type="protein sequence ID" value="EQD50405.1"/>
    <property type="molecule type" value="Genomic_DNA"/>
</dbReference>
<evidence type="ECO:0000313" key="2">
    <source>
        <dbReference type="EMBL" id="EQD50405.1"/>
    </source>
</evidence>
<dbReference type="PROSITE" id="PS50075">
    <property type="entry name" value="CARRIER"/>
    <property type="match status" value="1"/>
</dbReference>
<dbReference type="AlphaFoldDB" id="T1B858"/>
<reference evidence="2" key="2">
    <citation type="journal article" date="2014" name="ISME J.">
        <title>Microbial stratification in low pH oxic and suboxic macroscopic growths along an acid mine drainage.</title>
        <authorList>
            <person name="Mendez-Garcia C."/>
            <person name="Mesa V."/>
            <person name="Sprenger R.R."/>
            <person name="Richter M."/>
            <person name="Diez M.S."/>
            <person name="Solano J."/>
            <person name="Bargiela R."/>
            <person name="Golyshina O.V."/>
            <person name="Manteca A."/>
            <person name="Ramos J.L."/>
            <person name="Gallego J.R."/>
            <person name="Llorente I."/>
            <person name="Martins Dos Santos V.A."/>
            <person name="Jensen O.N."/>
            <person name="Pelaez A.I."/>
            <person name="Sanchez J."/>
            <person name="Ferrer M."/>
        </authorList>
    </citation>
    <scope>NUCLEOTIDE SEQUENCE</scope>
</reference>
<dbReference type="SUPFAM" id="SSF47336">
    <property type="entry name" value="ACP-like"/>
    <property type="match status" value="1"/>
</dbReference>
<gene>
    <name evidence="2" type="ORF">B1A_13464</name>
</gene>
<comment type="caution">
    <text evidence="2">The sequence shown here is derived from an EMBL/GenBank/DDBJ whole genome shotgun (WGS) entry which is preliminary data.</text>
</comment>
<name>T1B858_9ZZZZ</name>